<proteinExistence type="predicted"/>
<keyword evidence="1" id="KW-0812">Transmembrane</keyword>
<sequence>MTATLIGTHLDGGQWSGYPCKKVNVAPSVPPILPTPLWYAVLCYPVSAILGLFWFVVLSYDRYLRVSRSKVDTAPTMAVPTEFCGSFTFQTGTCTFEKSGWKSAVRCLYMARGTYVESRDWNPWWNWASYYWSFDSNLLVGRGRVQLGWWSIPLSILSASLERDGEDWVWSHRWFSGQPIQVGKMEKQDMV</sequence>
<evidence type="ECO:0000313" key="2">
    <source>
        <dbReference type="EMBL" id="CAD8933907.1"/>
    </source>
</evidence>
<gene>
    <name evidence="2" type="ORF">CTEN0397_LOCUS4936</name>
</gene>
<keyword evidence="1" id="KW-0472">Membrane</keyword>
<protein>
    <submittedName>
        <fullName evidence="2">Uncharacterized protein</fullName>
    </submittedName>
</protein>
<organism evidence="2">
    <name type="scientific">Cyclophora tenuis</name>
    <name type="common">Marine diatom</name>
    <dbReference type="NCBI Taxonomy" id="216820"/>
    <lineage>
        <taxon>Eukaryota</taxon>
        <taxon>Sar</taxon>
        <taxon>Stramenopiles</taxon>
        <taxon>Ochrophyta</taxon>
        <taxon>Bacillariophyta</taxon>
        <taxon>Fragilariophyceae</taxon>
        <taxon>Fragilariophycidae</taxon>
        <taxon>Cyclophorales</taxon>
        <taxon>Cyclophoraceae</taxon>
        <taxon>Cyclophora</taxon>
    </lineage>
</organism>
<reference evidence="2" key="1">
    <citation type="submission" date="2021-01" db="EMBL/GenBank/DDBJ databases">
        <authorList>
            <person name="Corre E."/>
            <person name="Pelletier E."/>
            <person name="Niang G."/>
            <person name="Scheremetjew M."/>
            <person name="Finn R."/>
            <person name="Kale V."/>
            <person name="Holt S."/>
            <person name="Cochrane G."/>
            <person name="Meng A."/>
            <person name="Brown T."/>
            <person name="Cohen L."/>
        </authorList>
    </citation>
    <scope>NUCLEOTIDE SEQUENCE</scope>
    <source>
        <strain evidence="2">ECT3854</strain>
    </source>
</reference>
<accession>A0A7S1D106</accession>
<feature type="transmembrane region" description="Helical" evidence="1">
    <location>
        <begin position="37"/>
        <end position="60"/>
    </location>
</feature>
<dbReference type="EMBL" id="HBFW01007549">
    <property type="protein sequence ID" value="CAD8933907.1"/>
    <property type="molecule type" value="Transcribed_RNA"/>
</dbReference>
<keyword evidence="1" id="KW-1133">Transmembrane helix</keyword>
<dbReference type="AlphaFoldDB" id="A0A7S1D106"/>
<name>A0A7S1D106_CYCTE</name>
<evidence type="ECO:0000256" key="1">
    <source>
        <dbReference type="SAM" id="Phobius"/>
    </source>
</evidence>